<sequence>MRQLKISQKITNRESEALERYLSDVSREPTITADEEVALAKQIKLGSTVAFDRLVKANLRFVVSVAKQYQNNGLTLNDLINEGNIGLLKAAKRFDETKGFKFITYAVWWIRQSILQAVVENSRMIRLPHNKSQLIKQINHAFQTFLQENDREPTNEELAELFNVDVDTIAYVIQSGLRHTSLDEPIGDEGNSGVAIDLIVDEHQQSPDFHLMDESLKNEFKIIMRSLAPREREVISKLYGINGEVPKSLEEVAYDYSLSIERTRQIRDLAIRRLRQAFKRSDFKPDY</sequence>
<feature type="domain" description="RNA polymerase sigma-70 region 3" evidence="6">
    <location>
        <begin position="134"/>
        <end position="208"/>
    </location>
</feature>
<keyword evidence="4" id="KW-0804">Transcription</keyword>
<reference evidence="9 10" key="1">
    <citation type="submission" date="2020-10" db="EMBL/GenBank/DDBJ databases">
        <title>Connecting structure to function with the recovery of over 1000 high-quality activated sludge metagenome-assembled genomes encoding full-length rRNA genes using long-read sequencing.</title>
        <authorList>
            <person name="Singleton C.M."/>
            <person name="Petriglieri F."/>
            <person name="Kristensen J.M."/>
            <person name="Kirkegaard R.H."/>
            <person name="Michaelsen T.Y."/>
            <person name="Andersen M.H."/>
            <person name="Karst S.M."/>
            <person name="Dueholm M.S."/>
            <person name="Nielsen P.H."/>
            <person name="Albertsen M."/>
        </authorList>
    </citation>
    <scope>NUCLEOTIDE SEQUENCE [LARGE SCALE GENOMIC DNA]</scope>
    <source>
        <strain evidence="9">Ribe_18-Q3-R11-54_BAT3C.373</strain>
    </source>
</reference>
<dbReference type="SUPFAM" id="SSF88659">
    <property type="entry name" value="Sigma3 and sigma4 domains of RNA polymerase sigma factors"/>
    <property type="match status" value="2"/>
</dbReference>
<dbReference type="NCBIfam" id="TIGR02937">
    <property type="entry name" value="sigma70-ECF"/>
    <property type="match status" value="1"/>
</dbReference>
<dbReference type="InterPro" id="IPR036388">
    <property type="entry name" value="WH-like_DNA-bd_sf"/>
</dbReference>
<evidence type="ECO:0000259" key="5">
    <source>
        <dbReference type="Pfam" id="PF00140"/>
    </source>
</evidence>
<accession>A0A9D7S809</accession>
<evidence type="ECO:0000313" key="9">
    <source>
        <dbReference type="EMBL" id="MBK9717647.1"/>
    </source>
</evidence>
<dbReference type="InterPro" id="IPR013324">
    <property type="entry name" value="RNA_pol_sigma_r3/r4-like"/>
</dbReference>
<keyword evidence="1" id="KW-0805">Transcription regulation</keyword>
<dbReference type="InterPro" id="IPR000943">
    <property type="entry name" value="RNA_pol_sigma70"/>
</dbReference>
<evidence type="ECO:0000313" key="10">
    <source>
        <dbReference type="Proteomes" id="UP000808349"/>
    </source>
</evidence>
<dbReference type="InterPro" id="IPR007630">
    <property type="entry name" value="RNA_pol_sigma70_r4"/>
</dbReference>
<dbReference type="InterPro" id="IPR007627">
    <property type="entry name" value="RNA_pol_sigma70_r2"/>
</dbReference>
<dbReference type="Gene3D" id="1.10.10.10">
    <property type="entry name" value="Winged helix-like DNA-binding domain superfamily/Winged helix DNA-binding domain"/>
    <property type="match status" value="2"/>
</dbReference>
<dbReference type="Pfam" id="PF04539">
    <property type="entry name" value="Sigma70_r3"/>
    <property type="match status" value="1"/>
</dbReference>
<dbReference type="InterPro" id="IPR014284">
    <property type="entry name" value="RNA_pol_sigma-70_dom"/>
</dbReference>
<dbReference type="GO" id="GO:0006352">
    <property type="term" value="P:DNA-templated transcription initiation"/>
    <property type="evidence" value="ECO:0007669"/>
    <property type="project" value="InterPro"/>
</dbReference>
<evidence type="ECO:0000259" key="8">
    <source>
        <dbReference type="Pfam" id="PF04545"/>
    </source>
</evidence>
<dbReference type="InterPro" id="IPR009042">
    <property type="entry name" value="RNA_pol_sigma70_r1_2"/>
</dbReference>
<evidence type="ECO:0000256" key="2">
    <source>
        <dbReference type="ARBA" id="ARBA00023082"/>
    </source>
</evidence>
<gene>
    <name evidence="9" type="ORF">IPO85_09065</name>
</gene>
<dbReference type="EMBL" id="JADKFW010000005">
    <property type="protein sequence ID" value="MBK9717647.1"/>
    <property type="molecule type" value="Genomic_DNA"/>
</dbReference>
<feature type="domain" description="RNA polymerase sigma-70 region 1.2" evidence="5">
    <location>
        <begin position="17"/>
        <end position="46"/>
    </location>
</feature>
<dbReference type="Pfam" id="PF00140">
    <property type="entry name" value="Sigma70_r1_2"/>
    <property type="match status" value="1"/>
</dbReference>
<keyword evidence="2" id="KW-0731">Sigma factor</keyword>
<evidence type="ECO:0000259" key="6">
    <source>
        <dbReference type="Pfam" id="PF04539"/>
    </source>
</evidence>
<dbReference type="Pfam" id="PF04542">
    <property type="entry name" value="Sigma70_r2"/>
    <property type="match status" value="1"/>
</dbReference>
<comment type="caution">
    <text evidence="9">The sequence shown here is derived from an EMBL/GenBank/DDBJ whole genome shotgun (WGS) entry which is preliminary data.</text>
</comment>
<proteinExistence type="predicted"/>
<name>A0A9D7S809_9BACT</name>
<evidence type="ECO:0000259" key="7">
    <source>
        <dbReference type="Pfam" id="PF04542"/>
    </source>
</evidence>
<dbReference type="InterPro" id="IPR050239">
    <property type="entry name" value="Sigma-70_RNA_pol_init_factors"/>
</dbReference>
<dbReference type="GO" id="GO:0016987">
    <property type="term" value="F:sigma factor activity"/>
    <property type="evidence" value="ECO:0007669"/>
    <property type="project" value="UniProtKB-KW"/>
</dbReference>
<organism evidence="9 10">
    <name type="scientific">Candidatus Defluviibacterium haderslevense</name>
    <dbReference type="NCBI Taxonomy" id="2981993"/>
    <lineage>
        <taxon>Bacteria</taxon>
        <taxon>Pseudomonadati</taxon>
        <taxon>Bacteroidota</taxon>
        <taxon>Saprospiria</taxon>
        <taxon>Saprospirales</taxon>
        <taxon>Saprospiraceae</taxon>
        <taxon>Candidatus Defluviibacterium</taxon>
    </lineage>
</organism>
<feature type="domain" description="RNA polymerase sigma-70 region 4" evidence="8">
    <location>
        <begin position="224"/>
        <end position="276"/>
    </location>
</feature>
<dbReference type="InterPro" id="IPR013325">
    <property type="entry name" value="RNA_pol_sigma_r2"/>
</dbReference>
<dbReference type="PANTHER" id="PTHR30603">
    <property type="entry name" value="RNA POLYMERASE SIGMA FACTOR RPO"/>
    <property type="match status" value="1"/>
</dbReference>
<dbReference type="InterPro" id="IPR007624">
    <property type="entry name" value="RNA_pol_sigma70_r3"/>
</dbReference>
<dbReference type="Gene3D" id="1.10.601.10">
    <property type="entry name" value="RNA Polymerase Primary Sigma Factor"/>
    <property type="match status" value="1"/>
</dbReference>
<dbReference type="AlphaFoldDB" id="A0A9D7S809"/>
<feature type="domain" description="RNA polymerase sigma-70 region 2" evidence="7">
    <location>
        <begin position="54"/>
        <end position="123"/>
    </location>
</feature>
<dbReference type="Pfam" id="PF04545">
    <property type="entry name" value="Sigma70_r4"/>
    <property type="match status" value="1"/>
</dbReference>
<protein>
    <submittedName>
        <fullName evidence="9">RNA polymerase sigma factor RpoD/SigA</fullName>
    </submittedName>
</protein>
<dbReference type="SUPFAM" id="SSF88946">
    <property type="entry name" value="Sigma2 domain of RNA polymerase sigma factors"/>
    <property type="match status" value="1"/>
</dbReference>
<evidence type="ECO:0000256" key="3">
    <source>
        <dbReference type="ARBA" id="ARBA00023125"/>
    </source>
</evidence>
<dbReference type="PRINTS" id="PR00046">
    <property type="entry name" value="SIGMA70FCT"/>
</dbReference>
<dbReference type="GO" id="GO:0003677">
    <property type="term" value="F:DNA binding"/>
    <property type="evidence" value="ECO:0007669"/>
    <property type="project" value="UniProtKB-KW"/>
</dbReference>
<dbReference type="PANTHER" id="PTHR30603:SF47">
    <property type="entry name" value="RNA POLYMERASE SIGMA FACTOR SIGD, CHLOROPLASTIC"/>
    <property type="match status" value="1"/>
</dbReference>
<evidence type="ECO:0000256" key="1">
    <source>
        <dbReference type="ARBA" id="ARBA00023015"/>
    </source>
</evidence>
<keyword evidence="3" id="KW-0238">DNA-binding</keyword>
<dbReference type="Proteomes" id="UP000808349">
    <property type="component" value="Unassembled WGS sequence"/>
</dbReference>
<evidence type="ECO:0000256" key="4">
    <source>
        <dbReference type="ARBA" id="ARBA00023163"/>
    </source>
</evidence>